<feature type="compositionally biased region" description="Polar residues" evidence="7">
    <location>
        <begin position="70"/>
        <end position="81"/>
    </location>
</feature>
<dbReference type="CDD" id="cd12148">
    <property type="entry name" value="fungal_TF_MHR"/>
    <property type="match status" value="1"/>
</dbReference>
<sequence>MTTPKKQRTRLATACDHCRNHKVRCDTSPESCRPCRKKGYQCITTDVNTGYIISRKGSRRAGRRVDDGLRTTTPATPSSADMGTLNIPFGSHDTETTGHIPSLITGQQMQQASGGWVAQEGFLQEESLVYNADCNGRVAVLGASNMQILVANWIDKYLERHHLEYRLADSFKHSLRHAVEGPPLVTPGGAAAPLLALSEDVRRAYVDAYFTRIHPLFPVLEKPAFRESLIHMNLDCGSNVTTSETLPAVAVALAVFSLGCDCLGKTITSEGTFFLQQAYSLLPNIMGFPFVRPVQALIVLTVSLRSRGRDGQSSLTIALAIRMAQSLGLQYASRLSKTPLDAVVSEGRRSRRRAALSGPPARLTQPSRGYSRISLGNPIPGAGHIREYPQRSLIRAFGRGGDGTLASQHRQPILLNSKV</sequence>
<evidence type="ECO:0000256" key="3">
    <source>
        <dbReference type="ARBA" id="ARBA00023015"/>
    </source>
</evidence>
<name>A0ABR4GT69_9EURO</name>
<dbReference type="InterPro" id="IPR036864">
    <property type="entry name" value="Zn2-C6_fun-type_DNA-bd_sf"/>
</dbReference>
<feature type="domain" description="Zn(2)-C6 fungal-type" evidence="8">
    <location>
        <begin position="14"/>
        <end position="44"/>
    </location>
</feature>
<gene>
    <name evidence="9" type="ORF">BJX63DRAFT_438528</name>
</gene>
<dbReference type="CDD" id="cd00067">
    <property type="entry name" value="GAL4"/>
    <property type="match status" value="1"/>
</dbReference>
<dbReference type="Gene3D" id="4.10.240.10">
    <property type="entry name" value="Zn(2)-C6 fungal-type DNA-binding domain"/>
    <property type="match status" value="1"/>
</dbReference>
<dbReference type="PANTHER" id="PTHR46910">
    <property type="entry name" value="TRANSCRIPTION FACTOR PDR1"/>
    <property type="match status" value="1"/>
</dbReference>
<accession>A0ABR4GT69</accession>
<dbReference type="InterPro" id="IPR001138">
    <property type="entry name" value="Zn2Cys6_DnaBD"/>
</dbReference>
<keyword evidence="3" id="KW-0805">Transcription regulation</keyword>
<dbReference type="PROSITE" id="PS00463">
    <property type="entry name" value="ZN2_CY6_FUNGAL_1"/>
    <property type="match status" value="1"/>
</dbReference>
<dbReference type="InterPro" id="IPR007219">
    <property type="entry name" value="XnlR_reg_dom"/>
</dbReference>
<keyword evidence="10" id="KW-1185">Reference proteome</keyword>
<evidence type="ECO:0000259" key="8">
    <source>
        <dbReference type="PROSITE" id="PS50048"/>
    </source>
</evidence>
<dbReference type="SUPFAM" id="SSF57701">
    <property type="entry name" value="Zn2/Cys6 DNA-binding domain"/>
    <property type="match status" value="1"/>
</dbReference>
<organism evidence="9 10">
    <name type="scientific">Aspergillus granulosus</name>
    <dbReference type="NCBI Taxonomy" id="176169"/>
    <lineage>
        <taxon>Eukaryota</taxon>
        <taxon>Fungi</taxon>
        <taxon>Dikarya</taxon>
        <taxon>Ascomycota</taxon>
        <taxon>Pezizomycotina</taxon>
        <taxon>Eurotiomycetes</taxon>
        <taxon>Eurotiomycetidae</taxon>
        <taxon>Eurotiales</taxon>
        <taxon>Aspergillaceae</taxon>
        <taxon>Aspergillus</taxon>
        <taxon>Aspergillus subgen. Nidulantes</taxon>
    </lineage>
</organism>
<dbReference type="SMART" id="SM00066">
    <property type="entry name" value="GAL4"/>
    <property type="match status" value="1"/>
</dbReference>
<proteinExistence type="predicted"/>
<reference evidence="9 10" key="1">
    <citation type="submission" date="2024-07" db="EMBL/GenBank/DDBJ databases">
        <title>Section-level genome sequencing and comparative genomics of Aspergillus sections Usti and Cavernicolus.</title>
        <authorList>
            <consortium name="Lawrence Berkeley National Laboratory"/>
            <person name="Nybo J.L."/>
            <person name="Vesth T.C."/>
            <person name="Theobald S."/>
            <person name="Frisvad J.C."/>
            <person name="Larsen T.O."/>
            <person name="Kjaerboelling I."/>
            <person name="Rothschild-Mancinelli K."/>
            <person name="Lyhne E.K."/>
            <person name="Kogle M.E."/>
            <person name="Barry K."/>
            <person name="Clum A."/>
            <person name="Na H."/>
            <person name="Ledsgaard L."/>
            <person name="Lin J."/>
            <person name="Lipzen A."/>
            <person name="Kuo A."/>
            <person name="Riley R."/>
            <person name="Mondo S."/>
            <person name="Labutti K."/>
            <person name="Haridas S."/>
            <person name="Pangalinan J."/>
            <person name="Salamov A.A."/>
            <person name="Simmons B.A."/>
            <person name="Magnuson J.K."/>
            <person name="Chen J."/>
            <person name="Drula E."/>
            <person name="Henrissat B."/>
            <person name="Wiebenga A."/>
            <person name="Lubbers R.J."/>
            <person name="Gomes A.C."/>
            <person name="Makela M.R."/>
            <person name="Stajich J."/>
            <person name="Grigoriev I.V."/>
            <person name="Mortensen U.H."/>
            <person name="De Vries R.P."/>
            <person name="Baker S.E."/>
            <person name="Andersen M.R."/>
        </authorList>
    </citation>
    <scope>NUCLEOTIDE SEQUENCE [LARGE SCALE GENOMIC DNA]</scope>
    <source>
        <strain evidence="9 10">CBS 588.65</strain>
    </source>
</reference>
<evidence type="ECO:0000313" key="10">
    <source>
        <dbReference type="Proteomes" id="UP001610334"/>
    </source>
</evidence>
<keyword evidence="2" id="KW-0479">Metal-binding</keyword>
<dbReference type="PANTHER" id="PTHR46910:SF3">
    <property type="entry name" value="HALOTOLERANCE PROTEIN 9-RELATED"/>
    <property type="match status" value="1"/>
</dbReference>
<dbReference type="PROSITE" id="PS50048">
    <property type="entry name" value="ZN2_CY6_FUNGAL_2"/>
    <property type="match status" value="1"/>
</dbReference>
<evidence type="ECO:0000256" key="2">
    <source>
        <dbReference type="ARBA" id="ARBA00022723"/>
    </source>
</evidence>
<keyword evidence="5" id="KW-0804">Transcription</keyword>
<feature type="region of interest" description="Disordered" evidence="7">
    <location>
        <begin position="346"/>
        <end position="370"/>
    </location>
</feature>
<feature type="region of interest" description="Disordered" evidence="7">
    <location>
        <begin position="55"/>
        <end position="84"/>
    </location>
</feature>
<dbReference type="EMBL" id="JBFXLT010000251">
    <property type="protein sequence ID" value="KAL2801749.1"/>
    <property type="molecule type" value="Genomic_DNA"/>
</dbReference>
<evidence type="ECO:0000313" key="9">
    <source>
        <dbReference type="EMBL" id="KAL2801749.1"/>
    </source>
</evidence>
<evidence type="ECO:0000256" key="4">
    <source>
        <dbReference type="ARBA" id="ARBA00023125"/>
    </source>
</evidence>
<evidence type="ECO:0000256" key="5">
    <source>
        <dbReference type="ARBA" id="ARBA00023163"/>
    </source>
</evidence>
<evidence type="ECO:0000256" key="1">
    <source>
        <dbReference type="ARBA" id="ARBA00004123"/>
    </source>
</evidence>
<evidence type="ECO:0000256" key="6">
    <source>
        <dbReference type="ARBA" id="ARBA00023242"/>
    </source>
</evidence>
<comment type="subcellular location">
    <subcellularLocation>
        <location evidence="1">Nucleus</location>
    </subcellularLocation>
</comment>
<keyword evidence="4" id="KW-0238">DNA-binding</keyword>
<dbReference type="Proteomes" id="UP001610334">
    <property type="component" value="Unassembled WGS sequence"/>
</dbReference>
<comment type="caution">
    <text evidence="9">The sequence shown here is derived from an EMBL/GenBank/DDBJ whole genome shotgun (WGS) entry which is preliminary data.</text>
</comment>
<dbReference type="Pfam" id="PF04082">
    <property type="entry name" value="Fungal_trans"/>
    <property type="match status" value="1"/>
</dbReference>
<dbReference type="InterPro" id="IPR050987">
    <property type="entry name" value="AtrR-like"/>
</dbReference>
<evidence type="ECO:0000256" key="7">
    <source>
        <dbReference type="SAM" id="MobiDB-lite"/>
    </source>
</evidence>
<protein>
    <recommendedName>
        <fullName evidence="8">Zn(2)-C6 fungal-type domain-containing protein</fullName>
    </recommendedName>
</protein>
<keyword evidence="6" id="KW-0539">Nucleus</keyword>
<dbReference type="Pfam" id="PF00172">
    <property type="entry name" value="Zn_clus"/>
    <property type="match status" value="1"/>
</dbReference>